<proteinExistence type="predicted"/>
<dbReference type="SUPFAM" id="SSF51679">
    <property type="entry name" value="Bacterial luciferase-like"/>
    <property type="match status" value="1"/>
</dbReference>
<dbReference type="Pfam" id="PF00296">
    <property type="entry name" value="Bac_luciferase"/>
    <property type="match status" value="1"/>
</dbReference>
<dbReference type="Gene3D" id="3.20.20.30">
    <property type="entry name" value="Luciferase-like domain"/>
    <property type="match status" value="1"/>
</dbReference>
<keyword evidence="5" id="KW-1185">Reference proteome</keyword>
<feature type="domain" description="Luciferase-like" evidence="3">
    <location>
        <begin position="18"/>
        <end position="250"/>
    </location>
</feature>
<dbReference type="EMBL" id="JBHEZZ010000012">
    <property type="protein sequence ID" value="MFC1403839.1"/>
    <property type="molecule type" value="Genomic_DNA"/>
</dbReference>
<keyword evidence="2" id="KW-0503">Monooxygenase</keyword>
<organism evidence="4 5">
    <name type="scientific">Streptacidiphilus cavernicola</name>
    <dbReference type="NCBI Taxonomy" id="3342716"/>
    <lineage>
        <taxon>Bacteria</taxon>
        <taxon>Bacillati</taxon>
        <taxon>Actinomycetota</taxon>
        <taxon>Actinomycetes</taxon>
        <taxon>Kitasatosporales</taxon>
        <taxon>Streptomycetaceae</taxon>
        <taxon>Streptacidiphilus</taxon>
    </lineage>
</organism>
<dbReference type="InterPro" id="IPR011251">
    <property type="entry name" value="Luciferase-like_dom"/>
</dbReference>
<dbReference type="PANTHER" id="PTHR30137:SF8">
    <property type="entry name" value="BLR5498 PROTEIN"/>
    <property type="match status" value="1"/>
</dbReference>
<comment type="caution">
    <text evidence="4">The sequence shown here is derived from an EMBL/GenBank/DDBJ whole genome shotgun (WGS) entry which is preliminary data.</text>
</comment>
<evidence type="ECO:0000259" key="3">
    <source>
        <dbReference type="Pfam" id="PF00296"/>
    </source>
</evidence>
<dbReference type="GO" id="GO:0016491">
    <property type="term" value="F:oxidoreductase activity"/>
    <property type="evidence" value="ECO:0007669"/>
    <property type="project" value="UniProtKB-KW"/>
</dbReference>
<dbReference type="EC" id="1.-.-.-" evidence="4"/>
<evidence type="ECO:0000313" key="5">
    <source>
        <dbReference type="Proteomes" id="UP001592528"/>
    </source>
</evidence>
<protein>
    <submittedName>
        <fullName evidence="4">LLM class flavin-dependent oxidoreductase</fullName>
        <ecNumber evidence="4">1.-.-.-</ecNumber>
    </submittedName>
</protein>
<keyword evidence="1 4" id="KW-0560">Oxidoreductase</keyword>
<sequence>MTITTLRFNQVSPGLDRRDLSARYRATVEMSVFADEAGFDLVTLEEHHGADNGWSPSPMLTAAAVLGSTQRLGVMLCALITPLHDPLRLAEDISVLDHLGAGRLTVVAGIGYRPDEYVMLGKEWSERGRLQDEVLETLLAAWTGEPFEYRGRTVRVTPPPRTTPHPGLMVGGSSRVAVRRAVRLGLPFFTSAHDPGLVDYYDSLAAEAGFEGGFATLPPERTAMIHCTEDPDKAWAEYGECFLHEARTYAGWQTSDIHSAMASASATPEQLRAEGIYACLTPEECLALAAAEGPMGSLLLHPLCGGLPVDAGWESLRLFRDRVMPHLEA</sequence>
<gene>
    <name evidence="4" type="ORF">ACEZDJ_21340</name>
</gene>
<reference evidence="4 5" key="1">
    <citation type="submission" date="2024-09" db="EMBL/GenBank/DDBJ databases">
        <authorList>
            <person name="Lee S.D."/>
        </authorList>
    </citation>
    <scope>NUCLEOTIDE SEQUENCE [LARGE SCALE GENOMIC DNA]</scope>
    <source>
        <strain evidence="4 5">N1-5</strain>
    </source>
</reference>
<evidence type="ECO:0000313" key="4">
    <source>
        <dbReference type="EMBL" id="MFC1403839.1"/>
    </source>
</evidence>
<accession>A0ABV6UQU7</accession>
<dbReference type="Proteomes" id="UP001592528">
    <property type="component" value="Unassembled WGS sequence"/>
</dbReference>
<evidence type="ECO:0000256" key="2">
    <source>
        <dbReference type="ARBA" id="ARBA00023033"/>
    </source>
</evidence>
<dbReference type="RefSeq" id="WP_030252297.1">
    <property type="nucleotide sequence ID" value="NZ_JBHEZZ010000012.1"/>
</dbReference>
<dbReference type="InterPro" id="IPR050766">
    <property type="entry name" value="Bact_Lucif_Oxidored"/>
</dbReference>
<dbReference type="InterPro" id="IPR036661">
    <property type="entry name" value="Luciferase-like_sf"/>
</dbReference>
<dbReference type="PANTHER" id="PTHR30137">
    <property type="entry name" value="LUCIFERASE-LIKE MONOOXYGENASE"/>
    <property type="match status" value="1"/>
</dbReference>
<name>A0ABV6UQU7_9ACTN</name>
<evidence type="ECO:0000256" key="1">
    <source>
        <dbReference type="ARBA" id="ARBA00023002"/>
    </source>
</evidence>